<dbReference type="EMBL" id="JAIHOM010000002">
    <property type="protein sequence ID" value="MCW6034759.1"/>
    <property type="molecule type" value="Genomic_DNA"/>
</dbReference>
<dbReference type="PANTHER" id="PTHR36558">
    <property type="entry name" value="GLR1098 PROTEIN"/>
    <property type="match status" value="1"/>
</dbReference>
<evidence type="ECO:0000259" key="1">
    <source>
        <dbReference type="Pfam" id="PF05685"/>
    </source>
</evidence>
<organism evidence="2 3">
    <name type="scientific">Spirulina subsalsa FACHB-351</name>
    <dbReference type="NCBI Taxonomy" id="234711"/>
    <lineage>
        <taxon>Bacteria</taxon>
        <taxon>Bacillati</taxon>
        <taxon>Cyanobacteriota</taxon>
        <taxon>Cyanophyceae</taxon>
        <taxon>Spirulinales</taxon>
        <taxon>Spirulinaceae</taxon>
        <taxon>Spirulina</taxon>
    </lineage>
</organism>
<sequence length="193" mass="22745">MMVEVQSKRYTPDEYLELETRADSKNEYRNGEILPMTVGSVDHNKIAGNLYVYLKLALRQQPYNLFIGDVRLWIPAPQVFTYPDVMLIEGEPIFYGERTDTVTNPQMIIEVLSKSTRNYDQGDKFDAYRTISQFQEYVLIDQYQFHVKQFSKTVEGYWLLKEYQEVQQSLVFTSIDYSISLVEIYEGVRIQEV</sequence>
<name>A0ABT3KZS5_9CYAN</name>
<dbReference type="Pfam" id="PF05685">
    <property type="entry name" value="Uma2"/>
    <property type="match status" value="1"/>
</dbReference>
<evidence type="ECO:0000313" key="3">
    <source>
        <dbReference type="Proteomes" id="UP001526426"/>
    </source>
</evidence>
<dbReference type="CDD" id="cd06260">
    <property type="entry name" value="DUF820-like"/>
    <property type="match status" value="1"/>
</dbReference>
<dbReference type="InterPro" id="IPR008538">
    <property type="entry name" value="Uma2"/>
</dbReference>
<dbReference type="RefSeq" id="WP_265262414.1">
    <property type="nucleotide sequence ID" value="NZ_JAIHOM010000002.1"/>
</dbReference>
<reference evidence="2 3" key="1">
    <citation type="submission" date="2021-08" db="EMBL/GenBank/DDBJ databases">
        <title>Draft genome sequence of Spirulina subsalsa with high tolerance to salinity and hype-accumulation of phycocyanin.</title>
        <authorList>
            <person name="Pei H."/>
            <person name="Jiang L."/>
        </authorList>
    </citation>
    <scope>NUCLEOTIDE SEQUENCE [LARGE SCALE GENOMIC DNA]</scope>
    <source>
        <strain evidence="2 3">FACHB-351</strain>
    </source>
</reference>
<accession>A0ABT3KZS5</accession>
<keyword evidence="2" id="KW-0378">Hydrolase</keyword>
<dbReference type="InterPro" id="IPR012296">
    <property type="entry name" value="Nuclease_put_TT1808"/>
</dbReference>
<dbReference type="SUPFAM" id="SSF52980">
    <property type="entry name" value="Restriction endonuclease-like"/>
    <property type="match status" value="1"/>
</dbReference>
<dbReference type="PANTHER" id="PTHR36558:SF1">
    <property type="entry name" value="RESTRICTION ENDONUCLEASE DOMAIN-CONTAINING PROTEIN-RELATED"/>
    <property type="match status" value="1"/>
</dbReference>
<evidence type="ECO:0000313" key="2">
    <source>
        <dbReference type="EMBL" id="MCW6034759.1"/>
    </source>
</evidence>
<dbReference type="GO" id="GO:0004519">
    <property type="term" value="F:endonuclease activity"/>
    <property type="evidence" value="ECO:0007669"/>
    <property type="project" value="UniProtKB-KW"/>
</dbReference>
<dbReference type="Proteomes" id="UP001526426">
    <property type="component" value="Unassembled WGS sequence"/>
</dbReference>
<keyword evidence="2" id="KW-0540">Nuclease</keyword>
<dbReference type="InterPro" id="IPR011335">
    <property type="entry name" value="Restrct_endonuc-II-like"/>
</dbReference>
<keyword evidence="2" id="KW-0255">Endonuclease</keyword>
<keyword evidence="3" id="KW-1185">Reference proteome</keyword>
<dbReference type="Gene3D" id="3.90.1570.10">
    <property type="entry name" value="tt1808, chain A"/>
    <property type="match status" value="1"/>
</dbReference>
<protein>
    <submittedName>
        <fullName evidence="2">Uma2 family endonuclease</fullName>
    </submittedName>
</protein>
<proteinExistence type="predicted"/>
<gene>
    <name evidence="2" type="ORF">K4A83_00510</name>
</gene>
<feature type="domain" description="Putative restriction endonuclease" evidence="1">
    <location>
        <begin position="13"/>
        <end position="169"/>
    </location>
</feature>
<comment type="caution">
    <text evidence="2">The sequence shown here is derived from an EMBL/GenBank/DDBJ whole genome shotgun (WGS) entry which is preliminary data.</text>
</comment>